<dbReference type="InterPro" id="IPR028082">
    <property type="entry name" value="Peripla_BP_I"/>
</dbReference>
<dbReference type="PANTHER" id="PTHR30146">
    <property type="entry name" value="LACI-RELATED TRANSCRIPTIONAL REPRESSOR"/>
    <property type="match status" value="1"/>
</dbReference>
<dbReference type="InterPro" id="IPR000843">
    <property type="entry name" value="HTH_LacI"/>
</dbReference>
<dbReference type="Gene3D" id="3.40.50.2300">
    <property type="match status" value="2"/>
</dbReference>
<keyword evidence="3" id="KW-0804">Transcription</keyword>
<keyword evidence="6" id="KW-1185">Reference proteome</keyword>
<dbReference type="CDD" id="cd01392">
    <property type="entry name" value="HTH_LacI"/>
    <property type="match status" value="1"/>
</dbReference>
<dbReference type="CDD" id="cd06307">
    <property type="entry name" value="PBP1_sugar_binding"/>
    <property type="match status" value="1"/>
</dbReference>
<dbReference type="InterPro" id="IPR010982">
    <property type="entry name" value="Lambda_DNA-bd_dom_sf"/>
</dbReference>
<dbReference type="SUPFAM" id="SSF53822">
    <property type="entry name" value="Periplasmic binding protein-like I"/>
    <property type="match status" value="1"/>
</dbReference>
<dbReference type="SMART" id="SM00354">
    <property type="entry name" value="HTH_LACI"/>
    <property type="match status" value="1"/>
</dbReference>
<dbReference type="EMBL" id="BOMI01000169">
    <property type="protein sequence ID" value="GID79413.1"/>
    <property type="molecule type" value="Genomic_DNA"/>
</dbReference>
<reference evidence="5 6" key="1">
    <citation type="submission" date="2021-01" db="EMBL/GenBank/DDBJ databases">
        <title>Whole genome shotgun sequence of Actinoplanes deccanensis NBRC 13994.</title>
        <authorList>
            <person name="Komaki H."/>
            <person name="Tamura T."/>
        </authorList>
    </citation>
    <scope>NUCLEOTIDE SEQUENCE [LARGE SCALE GENOMIC DNA]</scope>
    <source>
        <strain evidence="5 6">NBRC 13994</strain>
    </source>
</reference>
<evidence type="ECO:0000259" key="4">
    <source>
        <dbReference type="PROSITE" id="PS50932"/>
    </source>
</evidence>
<dbReference type="PANTHER" id="PTHR30146:SF152">
    <property type="entry name" value="TRANSCRIPTIONAL REGULATORY PROTEIN"/>
    <property type="match status" value="1"/>
</dbReference>
<evidence type="ECO:0000256" key="1">
    <source>
        <dbReference type="ARBA" id="ARBA00023015"/>
    </source>
</evidence>
<comment type="caution">
    <text evidence="5">The sequence shown here is derived from an EMBL/GenBank/DDBJ whole genome shotgun (WGS) entry which is preliminary data.</text>
</comment>
<dbReference type="Pfam" id="PF13407">
    <property type="entry name" value="Peripla_BP_4"/>
    <property type="match status" value="1"/>
</dbReference>
<accession>A0ABQ3YHC1</accession>
<dbReference type="Gene3D" id="1.10.260.40">
    <property type="entry name" value="lambda repressor-like DNA-binding domains"/>
    <property type="match status" value="1"/>
</dbReference>
<evidence type="ECO:0000256" key="3">
    <source>
        <dbReference type="ARBA" id="ARBA00023163"/>
    </source>
</evidence>
<protein>
    <submittedName>
        <fullName evidence="5">DNA-binding protein</fullName>
    </submittedName>
</protein>
<keyword evidence="2 5" id="KW-0238">DNA-binding</keyword>
<organism evidence="5 6">
    <name type="scientific">Paractinoplanes deccanensis</name>
    <dbReference type="NCBI Taxonomy" id="113561"/>
    <lineage>
        <taxon>Bacteria</taxon>
        <taxon>Bacillati</taxon>
        <taxon>Actinomycetota</taxon>
        <taxon>Actinomycetes</taxon>
        <taxon>Micromonosporales</taxon>
        <taxon>Micromonosporaceae</taxon>
        <taxon>Paractinoplanes</taxon>
    </lineage>
</organism>
<dbReference type="Proteomes" id="UP000609879">
    <property type="component" value="Unassembled WGS sequence"/>
</dbReference>
<dbReference type="SUPFAM" id="SSF47413">
    <property type="entry name" value="lambda repressor-like DNA-binding domains"/>
    <property type="match status" value="1"/>
</dbReference>
<evidence type="ECO:0000313" key="6">
    <source>
        <dbReference type="Proteomes" id="UP000609879"/>
    </source>
</evidence>
<sequence length="353" mass="38109">MRHRYRIREIAAQAGLSAATVDRVLHERGGVRESTVLEVRRAIDDLDRQRSQLAVGGRTFLIDLVVQAPARFCTAVRTALEAALPDLRPAVVRARFHLLPSPAVPDLLRLLDRLPGSHGVILKAPNVPGVIAAVNRLDRQGIPVVTLVTDLPASRRVAYVGVDNRAAGATAAYLIAQWLASSGDPASGSSPGGARGDVLVVRGRGSYLGEDERDAGFRAELRPCGRSVIEVVDEEEQPSAVYTATRAALAAYPGIVAVYSMYAGAGGTSAVVNAFRDEERHYAVFIAHDLDADNTPLLRQRRISAVLHHDLRHDLRTACRSLLRARKELPGSPWATPSAIQVITPHNAPPVRF</sequence>
<evidence type="ECO:0000256" key="2">
    <source>
        <dbReference type="ARBA" id="ARBA00023125"/>
    </source>
</evidence>
<dbReference type="RefSeq" id="WP_203775554.1">
    <property type="nucleotide sequence ID" value="NZ_BAAABO010000058.1"/>
</dbReference>
<evidence type="ECO:0000313" key="5">
    <source>
        <dbReference type="EMBL" id="GID79413.1"/>
    </source>
</evidence>
<gene>
    <name evidence="5" type="ORF">Ade02nite_80540</name>
</gene>
<dbReference type="InterPro" id="IPR025997">
    <property type="entry name" value="SBP_2_dom"/>
</dbReference>
<name>A0ABQ3YHC1_9ACTN</name>
<feature type="domain" description="HTH lacI-type" evidence="4">
    <location>
        <begin position="5"/>
        <end position="59"/>
    </location>
</feature>
<dbReference type="Pfam" id="PF00356">
    <property type="entry name" value="LacI"/>
    <property type="match status" value="1"/>
</dbReference>
<dbReference type="PROSITE" id="PS50932">
    <property type="entry name" value="HTH_LACI_2"/>
    <property type="match status" value="1"/>
</dbReference>
<proteinExistence type="predicted"/>
<dbReference type="GO" id="GO:0003677">
    <property type="term" value="F:DNA binding"/>
    <property type="evidence" value="ECO:0007669"/>
    <property type="project" value="UniProtKB-KW"/>
</dbReference>
<keyword evidence="1" id="KW-0805">Transcription regulation</keyword>